<dbReference type="EMBL" id="JACHXP010000031">
    <property type="protein sequence ID" value="MBB3192474.1"/>
    <property type="molecule type" value="Genomic_DNA"/>
</dbReference>
<reference evidence="1 2" key="1">
    <citation type="submission" date="2020-08" db="EMBL/GenBank/DDBJ databases">
        <title>Genomic Encyclopedia of Type Strains, Phase III (KMG-III): the genomes of soil and plant-associated and newly described type strains.</title>
        <authorList>
            <person name="Whitman W."/>
        </authorList>
    </citation>
    <scope>NUCLEOTIDE SEQUENCE [LARGE SCALE GENOMIC DNA]</scope>
    <source>
        <strain evidence="1 2">CECT 7282</strain>
    </source>
</reference>
<evidence type="ECO:0000313" key="1">
    <source>
        <dbReference type="EMBL" id="MBB3192474.1"/>
    </source>
</evidence>
<evidence type="ECO:0000313" key="2">
    <source>
        <dbReference type="Proteomes" id="UP000547614"/>
    </source>
</evidence>
<name>A0A839VIR6_9GAMM</name>
<protein>
    <submittedName>
        <fullName evidence="1">Uncharacterized protein</fullName>
    </submittedName>
</protein>
<dbReference type="AlphaFoldDB" id="A0A839VIR6"/>
<sequence>MMTDRFGVSGMLIVEARVESEALLDDHLIQSGLR</sequence>
<keyword evidence="2" id="KW-1185">Reference proteome</keyword>
<dbReference type="Proteomes" id="UP000547614">
    <property type="component" value="Unassembled WGS sequence"/>
</dbReference>
<gene>
    <name evidence="1" type="ORF">FHR94_003770</name>
</gene>
<organism evidence="1 2">
    <name type="scientific">Halomonas cerina</name>
    <dbReference type="NCBI Taxonomy" id="447424"/>
    <lineage>
        <taxon>Bacteria</taxon>
        <taxon>Pseudomonadati</taxon>
        <taxon>Pseudomonadota</taxon>
        <taxon>Gammaproteobacteria</taxon>
        <taxon>Oceanospirillales</taxon>
        <taxon>Halomonadaceae</taxon>
        <taxon>Halomonas</taxon>
    </lineage>
</organism>
<proteinExistence type="predicted"/>
<comment type="caution">
    <text evidence="1">The sequence shown here is derived from an EMBL/GenBank/DDBJ whole genome shotgun (WGS) entry which is preliminary data.</text>
</comment>
<accession>A0A839VIR6</accession>